<dbReference type="AlphaFoldDB" id="A0A5N5I6E8"/>
<organism evidence="1 2">
    <name type="scientific">Pyrus ussuriensis x Pyrus communis</name>
    <dbReference type="NCBI Taxonomy" id="2448454"/>
    <lineage>
        <taxon>Eukaryota</taxon>
        <taxon>Viridiplantae</taxon>
        <taxon>Streptophyta</taxon>
        <taxon>Embryophyta</taxon>
        <taxon>Tracheophyta</taxon>
        <taxon>Spermatophyta</taxon>
        <taxon>Magnoliopsida</taxon>
        <taxon>eudicotyledons</taxon>
        <taxon>Gunneridae</taxon>
        <taxon>Pentapetalae</taxon>
        <taxon>rosids</taxon>
        <taxon>fabids</taxon>
        <taxon>Rosales</taxon>
        <taxon>Rosaceae</taxon>
        <taxon>Amygdaloideae</taxon>
        <taxon>Maleae</taxon>
        <taxon>Pyrus</taxon>
    </lineage>
</organism>
<protein>
    <submittedName>
        <fullName evidence="1">Uncharacterized protein</fullName>
    </submittedName>
</protein>
<comment type="caution">
    <text evidence="1">The sequence shown here is derived from an EMBL/GenBank/DDBJ whole genome shotgun (WGS) entry which is preliminary data.</text>
</comment>
<evidence type="ECO:0000313" key="2">
    <source>
        <dbReference type="Proteomes" id="UP000327157"/>
    </source>
</evidence>
<sequence length="128" mass="13898">MKAGVEGQQSDKEVISKILEELKASKAERTFQTKPSSTLARPVCLSSPRVSGKHLSTFNRASTSSFFLINSSSNDEATKLPTLAVEKPIVPDILVVLEVTSQDFSYSYSSKPANFLQSSCSNNHLSKA</sequence>
<reference evidence="1 2" key="1">
    <citation type="submission" date="2019-09" db="EMBL/GenBank/DDBJ databases">
        <authorList>
            <person name="Ou C."/>
        </authorList>
    </citation>
    <scope>NUCLEOTIDE SEQUENCE [LARGE SCALE GENOMIC DNA]</scope>
    <source>
        <strain evidence="1">S2</strain>
        <tissue evidence="1">Leaf</tissue>
    </source>
</reference>
<accession>A0A5N5I6E8</accession>
<reference evidence="1 2" key="2">
    <citation type="submission" date="2019-11" db="EMBL/GenBank/DDBJ databases">
        <title>A de novo genome assembly of a pear dwarfing rootstock.</title>
        <authorList>
            <person name="Wang F."/>
            <person name="Wang J."/>
            <person name="Li S."/>
            <person name="Zhang Y."/>
            <person name="Fang M."/>
            <person name="Ma L."/>
            <person name="Zhao Y."/>
            <person name="Jiang S."/>
        </authorList>
    </citation>
    <scope>NUCLEOTIDE SEQUENCE [LARGE SCALE GENOMIC DNA]</scope>
    <source>
        <strain evidence="1">S2</strain>
        <tissue evidence="1">Leaf</tissue>
    </source>
</reference>
<dbReference type="EMBL" id="SMOL01000027">
    <property type="protein sequence ID" value="KAB2634777.1"/>
    <property type="molecule type" value="Genomic_DNA"/>
</dbReference>
<name>A0A5N5I6E8_9ROSA</name>
<gene>
    <name evidence="1" type="ORF">D8674_038197</name>
</gene>
<proteinExistence type="predicted"/>
<evidence type="ECO:0000313" key="1">
    <source>
        <dbReference type="EMBL" id="KAB2634777.1"/>
    </source>
</evidence>
<keyword evidence="2" id="KW-1185">Reference proteome</keyword>
<dbReference type="Proteomes" id="UP000327157">
    <property type="component" value="Unassembled WGS sequence"/>
</dbReference>